<comment type="caution">
    <text evidence="2">The sequence shown here is derived from an EMBL/GenBank/DDBJ whole genome shotgun (WGS) entry which is preliminary data.</text>
</comment>
<dbReference type="HOGENOM" id="CLU_015706_0_0_9"/>
<dbReference type="RefSeq" id="WP_018660681.1">
    <property type="nucleotide sequence ID" value="NZ_HF952018.1"/>
</dbReference>
<dbReference type="AlphaFoldDB" id="R7RQ66"/>
<protein>
    <recommendedName>
        <fullName evidence="4">Secreted protein containing C-terminal beta-propeller domain distantly related to WD-40 repeats</fullName>
    </recommendedName>
</protein>
<evidence type="ECO:0000256" key="1">
    <source>
        <dbReference type="SAM" id="Phobius"/>
    </source>
</evidence>
<dbReference type="Proteomes" id="UP000014923">
    <property type="component" value="Unassembled WGS sequence"/>
</dbReference>
<keyword evidence="1" id="KW-1133">Transmembrane helix</keyword>
<sequence>MKNDREFDLSGLDEIKVTEELKRRTLYKCKNLNKGGIFMGKRMAAAVMTLVVSIFALTYVFSYLRQNKETKEVAYELTQVENKKEFISMLNKKLKEGSGGLKFFGGRLGEEKAQDSTKTTSREHSNTNVQVEGIDEADIIKTDGQYIYVINFERNEINVYTAEEKPKKVLSLKAEEILGSKEAKEFKGYKRQISLQDMFLYKNDGKDYLVVMSNVNRYKENPQQTSLKDRVIGIMPIYYGEDTTLISVCDVTDIQKPNVVKQFEIAGYKLSARLKDGKVYLVTNKGVYYRIMESNKSDSLLPYYIEYGEEAIKKEIDVSNIRYNKQDIQPNYTIIAAVDLNKNTISNQVVLGYFENMYMSHESLYLVKTAVNYKEIKQDSNKQGESIAVAVYDEETVIYKFDLGEKVEYKKFVSVKGRIINQFSMDEYEGYFRIATTESINQNNKFTTTNNVYVIDKNMNVVGKINNIAPDERIYSTRFVGDKLYMVTFKQVDPLFVIDLKNPREPKILGLLKIPGYSTYLHPYDENTIIGFGMDTGEFEGRVVNKGMKVAIFDVTDLNHPKQKDSIEIGGKGTFSESLYNHKALVEYKKYDLYAFDLYETRDDDSYNIKFTGICLMQIKNDKLDIKAKITHNKVDSIDAYREPLYGYRAVFVDNLMFVISTRAISVINLDTMKEVYSGNI</sequence>
<keyword evidence="1" id="KW-0472">Membrane</keyword>
<accession>R7RQ66</accession>
<evidence type="ECO:0008006" key="4">
    <source>
        <dbReference type="Google" id="ProtNLM"/>
    </source>
</evidence>
<evidence type="ECO:0000313" key="3">
    <source>
        <dbReference type="Proteomes" id="UP000014923"/>
    </source>
</evidence>
<proteinExistence type="predicted"/>
<reference evidence="2" key="1">
    <citation type="submission" date="2013-03" db="EMBL/GenBank/DDBJ databases">
        <title>Draft genome sequence of the hydrogen-ethanol-producing anaerobic alkalithermophilic Caloramator celere.</title>
        <authorList>
            <person name="Ciranna A."/>
            <person name="Larjo A."/>
            <person name="Kivisto A."/>
            <person name="Santala V."/>
            <person name="Roos C."/>
            <person name="Karp M."/>
        </authorList>
    </citation>
    <scope>NUCLEOTIDE SEQUENCE [LARGE SCALE GENOMIC DNA]</scope>
    <source>
        <strain evidence="2">DSM 8682</strain>
    </source>
</reference>
<dbReference type="InterPro" id="IPR019198">
    <property type="entry name" value="Beta_propeller_containing"/>
</dbReference>
<gene>
    <name evidence="2" type="ORF">TCEL_01400</name>
</gene>
<keyword evidence="3" id="KW-1185">Reference proteome</keyword>
<evidence type="ECO:0000313" key="2">
    <source>
        <dbReference type="EMBL" id="CDF57486.1"/>
    </source>
</evidence>
<dbReference type="eggNOG" id="COG4880">
    <property type="taxonomic scope" value="Bacteria"/>
</dbReference>
<keyword evidence="1" id="KW-0812">Transmembrane</keyword>
<dbReference type="EMBL" id="CAVN010000088">
    <property type="protein sequence ID" value="CDF57486.1"/>
    <property type="molecule type" value="Genomic_DNA"/>
</dbReference>
<name>R7RQ66_9CLOT</name>
<dbReference type="OrthoDB" id="9778998at2"/>
<dbReference type="Pfam" id="PF09826">
    <property type="entry name" value="Beta_propel"/>
    <property type="match status" value="1"/>
</dbReference>
<organism evidence="2 3">
    <name type="scientific">Thermobrachium celere DSM 8682</name>
    <dbReference type="NCBI Taxonomy" id="941824"/>
    <lineage>
        <taxon>Bacteria</taxon>
        <taxon>Bacillati</taxon>
        <taxon>Bacillota</taxon>
        <taxon>Clostridia</taxon>
        <taxon>Eubacteriales</taxon>
        <taxon>Clostridiaceae</taxon>
        <taxon>Thermobrachium</taxon>
    </lineage>
</organism>
<feature type="transmembrane region" description="Helical" evidence="1">
    <location>
        <begin position="43"/>
        <end position="64"/>
    </location>
</feature>